<dbReference type="PANTHER" id="PTHR21028:SF2">
    <property type="entry name" value="CYTH DOMAIN-CONTAINING PROTEIN"/>
    <property type="match status" value="1"/>
</dbReference>
<dbReference type="SMART" id="SM01118">
    <property type="entry name" value="CYTH"/>
    <property type="match status" value="1"/>
</dbReference>
<dbReference type="CDD" id="cd07890">
    <property type="entry name" value="CYTH-like_AC_IV-like"/>
    <property type="match status" value="1"/>
</dbReference>
<dbReference type="AlphaFoldDB" id="A0A1H8UXF8"/>
<reference evidence="2 3" key="1">
    <citation type="submission" date="2016-10" db="EMBL/GenBank/DDBJ databases">
        <authorList>
            <person name="de Groot N.N."/>
        </authorList>
    </citation>
    <scope>NUCLEOTIDE SEQUENCE [LARGE SCALE GENOMIC DNA]</scope>
    <source>
        <strain evidence="2 3">CGMCC 1.6291</strain>
    </source>
</reference>
<dbReference type="PANTHER" id="PTHR21028">
    <property type="entry name" value="SI:CH211-156B7.4"/>
    <property type="match status" value="1"/>
</dbReference>
<sequence>MARNIEIKTRSTSFEEQARIAARIADGPPVLIEQTDTFFHVPRGRLKLREFGNGTGELIQYIRADSSGPKQSTYVRSPTHEPQSLKEALSAALGVRAIVQKRRTLFMVGQTRIHLDEVKGLGRFIELEVVLRPEQTEEEGDSRRGAANVKAWHPPSRFGRGGICRSAGEWKAQQQRGADALTLTLGRQRRSRMVATGKCPKCESVVSSVRIEDVDGKVGFQSKWHCISYCCPSCNTVLGVQMDPVALKTDTINGVVEKLRGQV</sequence>
<dbReference type="InterPro" id="IPR008173">
    <property type="entry name" value="Adenylyl_cyclase_CyaB"/>
</dbReference>
<dbReference type="SUPFAM" id="SSF55154">
    <property type="entry name" value="CYTH-like phosphatases"/>
    <property type="match status" value="1"/>
</dbReference>
<dbReference type="Pfam" id="PF01928">
    <property type="entry name" value="CYTH"/>
    <property type="match status" value="1"/>
</dbReference>
<organism evidence="2 3">
    <name type="scientific">Aquisalimonas asiatica</name>
    <dbReference type="NCBI Taxonomy" id="406100"/>
    <lineage>
        <taxon>Bacteria</taxon>
        <taxon>Pseudomonadati</taxon>
        <taxon>Pseudomonadota</taxon>
        <taxon>Gammaproteobacteria</taxon>
        <taxon>Chromatiales</taxon>
        <taxon>Ectothiorhodospiraceae</taxon>
        <taxon>Aquisalimonas</taxon>
    </lineage>
</organism>
<accession>A0A1H8UXF8</accession>
<dbReference type="RefSeq" id="WP_216110867.1">
    <property type="nucleotide sequence ID" value="NZ_FOEG01000008.1"/>
</dbReference>
<dbReference type="InterPro" id="IPR023577">
    <property type="entry name" value="CYTH_domain"/>
</dbReference>
<protein>
    <submittedName>
        <fullName evidence="2">Adenylate cyclase class IV, CYTH domain</fullName>
    </submittedName>
</protein>
<dbReference type="InterPro" id="IPR033469">
    <property type="entry name" value="CYTH-like_dom_sf"/>
</dbReference>
<name>A0A1H8UXF8_9GAMM</name>
<proteinExistence type="predicted"/>
<feature type="domain" description="CYTH" evidence="1">
    <location>
        <begin position="2"/>
        <end position="168"/>
    </location>
</feature>
<evidence type="ECO:0000259" key="1">
    <source>
        <dbReference type="SMART" id="SM01118"/>
    </source>
</evidence>
<dbReference type="EMBL" id="FOEG01000008">
    <property type="protein sequence ID" value="SEP07673.1"/>
    <property type="molecule type" value="Genomic_DNA"/>
</dbReference>
<dbReference type="Gene3D" id="2.40.320.10">
    <property type="entry name" value="Hypothetical Protein Pfu-838710-001"/>
    <property type="match status" value="1"/>
</dbReference>
<evidence type="ECO:0000313" key="3">
    <source>
        <dbReference type="Proteomes" id="UP000199657"/>
    </source>
</evidence>
<dbReference type="Proteomes" id="UP000199657">
    <property type="component" value="Unassembled WGS sequence"/>
</dbReference>
<dbReference type="STRING" id="406100.SAMN04488052_108122"/>
<gene>
    <name evidence="2" type="ORF">SAMN04488052_108122</name>
</gene>
<keyword evidence="3" id="KW-1185">Reference proteome</keyword>
<evidence type="ECO:0000313" key="2">
    <source>
        <dbReference type="EMBL" id="SEP07673.1"/>
    </source>
</evidence>